<dbReference type="SUPFAM" id="SSF54695">
    <property type="entry name" value="POZ domain"/>
    <property type="match status" value="1"/>
</dbReference>
<evidence type="ECO:0000313" key="4">
    <source>
        <dbReference type="Proteomes" id="UP000247702"/>
    </source>
</evidence>
<organism evidence="2 4">
    <name type="scientific">Rhizophagus clarus</name>
    <dbReference type="NCBI Taxonomy" id="94130"/>
    <lineage>
        <taxon>Eukaryota</taxon>
        <taxon>Fungi</taxon>
        <taxon>Fungi incertae sedis</taxon>
        <taxon>Mucoromycota</taxon>
        <taxon>Glomeromycotina</taxon>
        <taxon>Glomeromycetes</taxon>
        <taxon>Glomerales</taxon>
        <taxon>Glomeraceae</taxon>
        <taxon>Rhizophagus</taxon>
    </lineage>
</organism>
<evidence type="ECO:0000313" key="2">
    <source>
        <dbReference type="EMBL" id="GBB90438.1"/>
    </source>
</evidence>
<name>A0A2Z6RD50_9GLOM</name>
<dbReference type="Proteomes" id="UP000615446">
    <property type="component" value="Unassembled WGS sequence"/>
</dbReference>
<proteinExistence type="predicted"/>
<dbReference type="AlphaFoldDB" id="A0A2Z6RD50"/>
<reference evidence="2 4" key="1">
    <citation type="submission" date="2017-11" db="EMBL/GenBank/DDBJ databases">
        <title>The genome of Rhizophagus clarus HR1 reveals common genetic basis of auxotrophy among arbuscular mycorrhizal fungi.</title>
        <authorList>
            <person name="Kobayashi Y."/>
        </authorList>
    </citation>
    <scope>NUCLEOTIDE SEQUENCE [LARGE SCALE GENOMIC DNA]</scope>
    <source>
        <strain evidence="2 4">HR1</strain>
    </source>
</reference>
<dbReference type="PANTHER" id="PTHR45774:SF3">
    <property type="entry name" value="BTB (POZ) DOMAIN-CONTAINING 2B-RELATED"/>
    <property type="match status" value="1"/>
</dbReference>
<evidence type="ECO:0000259" key="1">
    <source>
        <dbReference type="PROSITE" id="PS50097"/>
    </source>
</evidence>
<dbReference type="EMBL" id="BEXD01000824">
    <property type="protein sequence ID" value="GBB90438.1"/>
    <property type="molecule type" value="Genomic_DNA"/>
</dbReference>
<reference evidence="3" key="2">
    <citation type="submission" date="2019-10" db="EMBL/GenBank/DDBJ databases">
        <title>Conservation and host-specific expression of non-tandemly repeated heterogenous ribosome RNA gene in arbuscular mycorrhizal fungi.</title>
        <authorList>
            <person name="Maeda T."/>
            <person name="Kobayashi Y."/>
            <person name="Nakagawa T."/>
            <person name="Ezawa T."/>
            <person name="Yamaguchi K."/>
            <person name="Bino T."/>
            <person name="Nishimoto Y."/>
            <person name="Shigenobu S."/>
            <person name="Kawaguchi M."/>
        </authorList>
    </citation>
    <scope>NUCLEOTIDE SEQUENCE</scope>
    <source>
        <strain evidence="3">HR1</strain>
    </source>
</reference>
<dbReference type="PANTHER" id="PTHR45774">
    <property type="entry name" value="BTB/POZ DOMAIN-CONTAINING"/>
    <property type="match status" value="1"/>
</dbReference>
<dbReference type="Proteomes" id="UP000247702">
    <property type="component" value="Unassembled WGS sequence"/>
</dbReference>
<dbReference type="Pfam" id="PF00651">
    <property type="entry name" value="BTB"/>
    <property type="match status" value="1"/>
</dbReference>
<gene>
    <name evidence="3" type="ORF">RCL2_002915000</name>
    <name evidence="2" type="ORF">RclHR1_01740015</name>
</gene>
<dbReference type="Gene3D" id="3.30.710.10">
    <property type="entry name" value="Potassium Channel Kv1.1, Chain A"/>
    <property type="match status" value="1"/>
</dbReference>
<dbReference type="SMART" id="SM00225">
    <property type="entry name" value="BTB"/>
    <property type="match status" value="1"/>
</dbReference>
<dbReference type="PROSITE" id="PS50097">
    <property type="entry name" value="BTB"/>
    <property type="match status" value="1"/>
</dbReference>
<comment type="caution">
    <text evidence="2">The sequence shown here is derived from an EMBL/GenBank/DDBJ whole genome shotgun (WGS) entry which is preliminary data.</text>
</comment>
<dbReference type="STRING" id="94130.A0A2Z6RD50"/>
<dbReference type="CDD" id="cd18186">
    <property type="entry name" value="BTB_POZ_ZBTB_KLHL-like"/>
    <property type="match status" value="1"/>
</dbReference>
<sequence length="501" mass="59060">MASNSLTYIELLAEDLTKLLTEEDDNYDVIMIVGKDDDNETFKIHSSVLSVRTPYFKMAFSNRWKKTEGDKIKLEKPNIRPKIFKVILRYVYSGVLKLNELTAKDILDLLVALDELCINNIIDDVQNYLLNNNSNWISQNFVYYHQIIFQHEAFTKLQNDWNNTVCREPILLFYSEDFPDFDESSLIEILKMDEFGIEEVNIWKNIIRWGIAKDTLDFPPSVADWSDENFNSLKETLKNLVHLIRFYTISPQDFYQHVKPYEKLLDKEHYDDILQSHLNQDWRPSVRPVLPKRLSPQRSIESEIINKQQAAIIASWIDKLEPKLGFFATIKTRRGEFNNFYENVQSYMYKTFENPYDFLESNNNNYYNNNNGVELLTIYMCSNSNRIIGEYKEINVTRMNQKLRFGPTTNSFLFSLKINSITNSIISRLKLSHIFSDNICHRVDFGRVKFIDYDPNKKIISLNSKNIFDIRYSDIFQGGENIKVDQTETIRIVRRNPATEN</sequence>
<dbReference type="EMBL" id="BLAL01000315">
    <property type="protein sequence ID" value="GET02783.1"/>
    <property type="molecule type" value="Genomic_DNA"/>
</dbReference>
<dbReference type="OrthoDB" id="1022638at2759"/>
<accession>A0A2Z6RD50</accession>
<dbReference type="InterPro" id="IPR000210">
    <property type="entry name" value="BTB/POZ_dom"/>
</dbReference>
<keyword evidence="4" id="KW-1185">Reference proteome</keyword>
<feature type="domain" description="BTB" evidence="1">
    <location>
        <begin position="27"/>
        <end position="100"/>
    </location>
</feature>
<dbReference type="Gene3D" id="1.25.40.420">
    <property type="match status" value="1"/>
</dbReference>
<evidence type="ECO:0000313" key="3">
    <source>
        <dbReference type="EMBL" id="GET02783.1"/>
    </source>
</evidence>
<protein>
    <submittedName>
        <fullName evidence="3">Carbohydrate-binding module family 13 protein</fullName>
    </submittedName>
</protein>
<dbReference type="InterPro" id="IPR011333">
    <property type="entry name" value="SKP1/BTB/POZ_sf"/>
</dbReference>